<sequence length="88" mass="9788">MVHLLASKPRCGNLGEWSPPTRGCNAWKILSCPLDLIIDSFVSVLTLSYLSCLNSQCLSNQRADTDLLQNEGARAREFQFMEANSRNA</sequence>
<proteinExistence type="predicted"/>
<dbReference type="EMBL" id="JBCGBO010000002">
    <property type="protein sequence ID" value="KAK9223191.1"/>
    <property type="molecule type" value="Genomic_DNA"/>
</dbReference>
<comment type="caution">
    <text evidence="1">The sequence shown here is derived from an EMBL/GenBank/DDBJ whole genome shotgun (WGS) entry which is preliminary data.</text>
</comment>
<dbReference type="AlphaFoldDB" id="A0AAP0MWC5"/>
<accession>A0AAP0MWC5</accession>
<evidence type="ECO:0000313" key="2">
    <source>
        <dbReference type="Proteomes" id="UP001428341"/>
    </source>
</evidence>
<keyword evidence="2" id="KW-1185">Reference proteome</keyword>
<dbReference type="Proteomes" id="UP001428341">
    <property type="component" value="Unassembled WGS sequence"/>
</dbReference>
<name>A0AAP0MWC5_9ROSI</name>
<organism evidence="1 2">
    <name type="scientific">Citrus x changshan-huyou</name>
    <dbReference type="NCBI Taxonomy" id="2935761"/>
    <lineage>
        <taxon>Eukaryota</taxon>
        <taxon>Viridiplantae</taxon>
        <taxon>Streptophyta</taxon>
        <taxon>Embryophyta</taxon>
        <taxon>Tracheophyta</taxon>
        <taxon>Spermatophyta</taxon>
        <taxon>Magnoliopsida</taxon>
        <taxon>eudicotyledons</taxon>
        <taxon>Gunneridae</taxon>
        <taxon>Pentapetalae</taxon>
        <taxon>rosids</taxon>
        <taxon>malvids</taxon>
        <taxon>Sapindales</taxon>
        <taxon>Rutaceae</taxon>
        <taxon>Aurantioideae</taxon>
        <taxon>Citrus</taxon>
    </lineage>
</organism>
<reference evidence="1 2" key="1">
    <citation type="submission" date="2024-05" db="EMBL/GenBank/DDBJ databases">
        <title>Haplotype-resolved chromosome-level genome assembly of Huyou (Citrus changshanensis).</title>
        <authorList>
            <person name="Miao C."/>
            <person name="Chen W."/>
            <person name="Wu Y."/>
            <person name="Wang L."/>
            <person name="Zhao S."/>
            <person name="Grierson D."/>
            <person name="Xu C."/>
            <person name="Chen K."/>
        </authorList>
    </citation>
    <scope>NUCLEOTIDE SEQUENCE [LARGE SCALE GENOMIC DNA]</scope>
    <source>
        <strain evidence="1">01-14</strain>
        <tissue evidence="1">Leaf</tissue>
    </source>
</reference>
<protein>
    <submittedName>
        <fullName evidence="1">Uncharacterized protein</fullName>
    </submittedName>
</protein>
<evidence type="ECO:0000313" key="1">
    <source>
        <dbReference type="EMBL" id="KAK9223191.1"/>
    </source>
</evidence>
<gene>
    <name evidence="1" type="ORF">WN944_011633</name>
</gene>